<dbReference type="SUPFAM" id="SSF47781">
    <property type="entry name" value="RuvA domain 2-like"/>
    <property type="match status" value="1"/>
</dbReference>
<accession>A0ABW2RIQ8</accession>
<comment type="caution">
    <text evidence="9">The sequence shown here is derived from an EMBL/GenBank/DDBJ whole genome shotgun (WGS) entry which is preliminary data.</text>
</comment>
<dbReference type="InterPro" id="IPR037518">
    <property type="entry name" value="MPN"/>
</dbReference>
<dbReference type="PROSITE" id="PS50249">
    <property type="entry name" value="MPN"/>
    <property type="match status" value="1"/>
</dbReference>
<dbReference type="InterPro" id="IPR020891">
    <property type="entry name" value="UPF0758_CS"/>
</dbReference>
<comment type="similarity">
    <text evidence="1 7">Belongs to the UPF0758 family.</text>
</comment>
<feature type="domain" description="MPN" evidence="8">
    <location>
        <begin position="110"/>
        <end position="232"/>
    </location>
</feature>
<proteinExistence type="inferred from homology"/>
<keyword evidence="2" id="KW-0645">Protease</keyword>
<evidence type="ECO:0000256" key="6">
    <source>
        <dbReference type="ARBA" id="ARBA00023049"/>
    </source>
</evidence>
<keyword evidence="6" id="KW-0482">Metalloprotease</keyword>
<keyword evidence="10" id="KW-1185">Reference proteome</keyword>
<dbReference type="InterPro" id="IPR010994">
    <property type="entry name" value="RuvA_2-like"/>
</dbReference>
<dbReference type="EMBL" id="JBHTBW010000019">
    <property type="protein sequence ID" value="MFC7440834.1"/>
    <property type="molecule type" value="Genomic_DNA"/>
</dbReference>
<dbReference type="PANTHER" id="PTHR30471">
    <property type="entry name" value="DNA REPAIR PROTEIN RADC"/>
    <property type="match status" value="1"/>
</dbReference>
<evidence type="ECO:0000256" key="4">
    <source>
        <dbReference type="ARBA" id="ARBA00022801"/>
    </source>
</evidence>
<evidence type="ECO:0000313" key="10">
    <source>
        <dbReference type="Proteomes" id="UP001596500"/>
    </source>
</evidence>
<keyword evidence="3" id="KW-0479">Metal-binding</keyword>
<evidence type="ECO:0000313" key="9">
    <source>
        <dbReference type="EMBL" id="MFC7440834.1"/>
    </source>
</evidence>
<organism evidence="9 10">
    <name type="scientific">Laceyella putida</name>
    <dbReference type="NCBI Taxonomy" id="110101"/>
    <lineage>
        <taxon>Bacteria</taxon>
        <taxon>Bacillati</taxon>
        <taxon>Bacillota</taxon>
        <taxon>Bacilli</taxon>
        <taxon>Bacillales</taxon>
        <taxon>Thermoactinomycetaceae</taxon>
        <taxon>Laceyella</taxon>
    </lineage>
</organism>
<dbReference type="Pfam" id="PF20582">
    <property type="entry name" value="UPF0758_N"/>
    <property type="match status" value="1"/>
</dbReference>
<protein>
    <submittedName>
        <fullName evidence="9">DNA repair protein RadC</fullName>
    </submittedName>
</protein>
<sequence length="234" mass="26123">MDETGRNYMLLRDVPEEERPRERMVQLGPEHVSNAELIALLLRTGSTGESVMVLAQRVLSKAGGLKGLTRLSLQELMEIHGIGPAKAVQLMAGIELGQRISRMLPEDRYAIRSPGDAALYVMDELRFQQQEHFICLFLNTKYRVIDKKCIFKGSLNTSVVHPREIFHEAIRSSAAAVICVHNHPSGDPTPSPEDLLVTERLVEAGRLLGIEVVDHLITGDQTYFSMKEKGLIPD</sequence>
<dbReference type="CDD" id="cd08071">
    <property type="entry name" value="MPN_DUF2466"/>
    <property type="match status" value="1"/>
</dbReference>
<evidence type="ECO:0000259" key="8">
    <source>
        <dbReference type="PROSITE" id="PS50249"/>
    </source>
</evidence>
<evidence type="ECO:0000256" key="5">
    <source>
        <dbReference type="ARBA" id="ARBA00022833"/>
    </source>
</evidence>
<evidence type="ECO:0000256" key="7">
    <source>
        <dbReference type="RuleBase" id="RU003797"/>
    </source>
</evidence>
<name>A0ABW2RIQ8_9BACL</name>
<reference evidence="10" key="1">
    <citation type="journal article" date="2019" name="Int. J. Syst. Evol. Microbiol.">
        <title>The Global Catalogue of Microorganisms (GCM) 10K type strain sequencing project: providing services to taxonomists for standard genome sequencing and annotation.</title>
        <authorList>
            <consortium name="The Broad Institute Genomics Platform"/>
            <consortium name="The Broad Institute Genome Sequencing Center for Infectious Disease"/>
            <person name="Wu L."/>
            <person name="Ma J."/>
        </authorList>
    </citation>
    <scope>NUCLEOTIDE SEQUENCE [LARGE SCALE GENOMIC DNA]</scope>
    <source>
        <strain evidence="10">CGMCC 1.12942</strain>
    </source>
</reference>
<dbReference type="PANTHER" id="PTHR30471:SF3">
    <property type="entry name" value="UPF0758 PROTEIN YEES-RELATED"/>
    <property type="match status" value="1"/>
</dbReference>
<dbReference type="RefSeq" id="WP_379864338.1">
    <property type="nucleotide sequence ID" value="NZ_JBHTBW010000019.1"/>
</dbReference>
<dbReference type="NCBIfam" id="TIGR00608">
    <property type="entry name" value="radc"/>
    <property type="match status" value="1"/>
</dbReference>
<dbReference type="InterPro" id="IPR001405">
    <property type="entry name" value="UPF0758"/>
</dbReference>
<dbReference type="InterPro" id="IPR025657">
    <property type="entry name" value="RadC_JAB"/>
</dbReference>
<evidence type="ECO:0000256" key="1">
    <source>
        <dbReference type="ARBA" id="ARBA00010243"/>
    </source>
</evidence>
<gene>
    <name evidence="9" type="primary">radC</name>
    <name evidence="9" type="ORF">ACFQNG_06680</name>
</gene>
<evidence type="ECO:0000256" key="3">
    <source>
        <dbReference type="ARBA" id="ARBA00022723"/>
    </source>
</evidence>
<dbReference type="Pfam" id="PF04002">
    <property type="entry name" value="RadC"/>
    <property type="match status" value="1"/>
</dbReference>
<dbReference type="Proteomes" id="UP001596500">
    <property type="component" value="Unassembled WGS sequence"/>
</dbReference>
<keyword evidence="5" id="KW-0862">Zinc</keyword>
<dbReference type="PROSITE" id="PS01302">
    <property type="entry name" value="UPF0758"/>
    <property type="match status" value="1"/>
</dbReference>
<evidence type="ECO:0000256" key="2">
    <source>
        <dbReference type="ARBA" id="ARBA00022670"/>
    </source>
</evidence>
<dbReference type="InterPro" id="IPR046778">
    <property type="entry name" value="UPF0758_N"/>
</dbReference>
<dbReference type="NCBIfam" id="NF000642">
    <property type="entry name" value="PRK00024.1"/>
    <property type="match status" value="1"/>
</dbReference>
<keyword evidence="4" id="KW-0378">Hydrolase</keyword>
<dbReference type="Gene3D" id="3.40.140.10">
    <property type="entry name" value="Cytidine Deaminase, domain 2"/>
    <property type="match status" value="1"/>
</dbReference>